<accession>A0A3E4JHF5</accession>
<evidence type="ECO:0000313" key="1">
    <source>
        <dbReference type="EMBL" id="RGJ82955.1"/>
    </source>
</evidence>
<gene>
    <name evidence="1" type="ORF">DXD46_16125</name>
</gene>
<evidence type="ECO:0000313" key="2">
    <source>
        <dbReference type="Proteomes" id="UP000260640"/>
    </source>
</evidence>
<proteinExistence type="predicted"/>
<dbReference type="AlphaFoldDB" id="A0A3E4JHF5"/>
<sequence length="101" mass="11626">GRKEKRGKKHARGRMLTVKRHVQPSGATNDAVFLHGNSHPLARILPYIYQDYVPDMETDIRRTGFCKKKTKKHFVGIQEIPSPHITVYQRNTMTEQKTIAA</sequence>
<dbReference type="RefSeq" id="WP_117700162.1">
    <property type="nucleotide sequence ID" value="NZ_QSPP01000063.1"/>
</dbReference>
<protein>
    <submittedName>
        <fullName evidence="1">Uncharacterized protein</fullName>
    </submittedName>
</protein>
<dbReference type="Proteomes" id="UP000260640">
    <property type="component" value="Unassembled WGS sequence"/>
</dbReference>
<dbReference type="EMBL" id="QSPP01000063">
    <property type="protein sequence ID" value="RGJ82955.1"/>
    <property type="molecule type" value="Genomic_DNA"/>
</dbReference>
<reference evidence="1 2" key="1">
    <citation type="submission" date="2018-08" db="EMBL/GenBank/DDBJ databases">
        <title>A genome reference for cultivated species of the human gut microbiota.</title>
        <authorList>
            <person name="Zou Y."/>
            <person name="Xue W."/>
            <person name="Luo G."/>
        </authorList>
    </citation>
    <scope>NUCLEOTIDE SEQUENCE [LARGE SCALE GENOMIC DNA]</scope>
    <source>
        <strain evidence="1 2">TM05-16</strain>
    </source>
</reference>
<name>A0A3E4JHF5_PHOVU</name>
<organism evidence="1 2">
    <name type="scientific">Phocaeicola vulgatus</name>
    <name type="common">Bacteroides vulgatus</name>
    <dbReference type="NCBI Taxonomy" id="821"/>
    <lineage>
        <taxon>Bacteria</taxon>
        <taxon>Pseudomonadati</taxon>
        <taxon>Bacteroidota</taxon>
        <taxon>Bacteroidia</taxon>
        <taxon>Bacteroidales</taxon>
        <taxon>Bacteroidaceae</taxon>
        <taxon>Phocaeicola</taxon>
    </lineage>
</organism>
<feature type="non-terminal residue" evidence="1">
    <location>
        <position position="1"/>
    </location>
</feature>
<comment type="caution">
    <text evidence="1">The sequence shown here is derived from an EMBL/GenBank/DDBJ whole genome shotgun (WGS) entry which is preliminary data.</text>
</comment>